<name>A0A379ZM52_SERMA</name>
<reference evidence="1 2" key="1">
    <citation type="submission" date="2018-06" db="EMBL/GenBank/DDBJ databases">
        <authorList>
            <consortium name="Pathogen Informatics"/>
            <person name="Doyle S."/>
        </authorList>
    </citation>
    <scope>NUCLEOTIDE SEQUENCE [LARGE SCALE GENOMIC DNA]</scope>
    <source>
        <strain evidence="1 2">NCTC10211</strain>
    </source>
</reference>
<accession>A0A379ZM52</accession>
<organism evidence="1 2">
    <name type="scientific">Serratia marcescens</name>
    <dbReference type="NCBI Taxonomy" id="615"/>
    <lineage>
        <taxon>Bacteria</taxon>
        <taxon>Pseudomonadati</taxon>
        <taxon>Pseudomonadota</taxon>
        <taxon>Gammaproteobacteria</taxon>
        <taxon>Enterobacterales</taxon>
        <taxon>Yersiniaceae</taxon>
        <taxon>Serratia</taxon>
    </lineage>
</organism>
<sequence>MRTSTSPTCDNGIRCPAEPIQGETLYFRRIKPDIAGSASHDLHRTDIFAHRGDRNTRKQELKLLGHGI</sequence>
<dbReference type="Proteomes" id="UP000254765">
    <property type="component" value="Unassembled WGS sequence"/>
</dbReference>
<evidence type="ECO:0000313" key="2">
    <source>
        <dbReference type="Proteomes" id="UP000254765"/>
    </source>
</evidence>
<evidence type="ECO:0000313" key="1">
    <source>
        <dbReference type="EMBL" id="SUI63827.1"/>
    </source>
</evidence>
<protein>
    <submittedName>
        <fullName evidence="1">Uncharacterized protein</fullName>
    </submittedName>
</protein>
<proteinExistence type="predicted"/>
<dbReference type="AlphaFoldDB" id="A0A379ZM52"/>
<dbReference type="EMBL" id="UGYK01000002">
    <property type="protein sequence ID" value="SUI63827.1"/>
    <property type="molecule type" value="Genomic_DNA"/>
</dbReference>
<gene>
    <name evidence="1" type="ORF">NCTC10211_03933</name>
</gene>